<organism evidence="3 4">
    <name type="scientific">Glaciecola petra</name>
    <dbReference type="NCBI Taxonomy" id="3075602"/>
    <lineage>
        <taxon>Bacteria</taxon>
        <taxon>Pseudomonadati</taxon>
        <taxon>Pseudomonadota</taxon>
        <taxon>Gammaproteobacteria</taxon>
        <taxon>Alteromonadales</taxon>
        <taxon>Alteromonadaceae</taxon>
        <taxon>Glaciecola</taxon>
    </lineage>
</organism>
<reference evidence="3 4" key="1">
    <citation type="submission" date="2023-09" db="EMBL/GenBank/DDBJ databases">
        <authorList>
            <person name="Rey-Velasco X."/>
        </authorList>
    </citation>
    <scope>NUCLEOTIDE SEQUENCE [LARGE SCALE GENOMIC DNA]</scope>
    <source>
        <strain evidence="3 4">P117</strain>
    </source>
</reference>
<dbReference type="EMBL" id="JAVRHX010000003">
    <property type="protein sequence ID" value="MDT0595605.1"/>
    <property type="molecule type" value="Genomic_DNA"/>
</dbReference>
<evidence type="ECO:0000259" key="1">
    <source>
        <dbReference type="Pfam" id="PF05233"/>
    </source>
</evidence>
<sequence>MIIIKKYPNRRLYDTVNSQYVNLSYIKELINAHSEFQIVDSKTGDDLTKSVLLQIITESESNDQQSLLTDVLLKQLIRFYDSDMEQYVRQYLEQSLVQFMEQQEKVQGLMKNMVDSNPMTMFTKMMEQNLAAWSYDKSRNKE</sequence>
<evidence type="ECO:0000259" key="2">
    <source>
        <dbReference type="Pfam" id="PF07879"/>
    </source>
</evidence>
<feature type="domain" description="PHB accumulation regulatory" evidence="1">
    <location>
        <begin position="68"/>
        <end position="107"/>
    </location>
</feature>
<proteinExistence type="predicted"/>
<dbReference type="InterPro" id="IPR012909">
    <property type="entry name" value="PHA_DNA-bd_N"/>
</dbReference>
<accession>A0ABU2ZSJ5</accession>
<dbReference type="Pfam" id="PF05233">
    <property type="entry name" value="PHB_acc"/>
    <property type="match status" value="1"/>
</dbReference>
<dbReference type="NCBIfam" id="TIGR01848">
    <property type="entry name" value="PHA_reg_PhaR"/>
    <property type="match status" value="1"/>
</dbReference>
<dbReference type="Pfam" id="PF07879">
    <property type="entry name" value="PHB_acc_N"/>
    <property type="match status" value="1"/>
</dbReference>
<gene>
    <name evidence="3" type="primary">phaR</name>
    <name evidence="3" type="ORF">RM552_12175</name>
</gene>
<name>A0ABU2ZSJ5_9ALTE</name>
<protein>
    <submittedName>
        <fullName evidence="3">Polyhydroxyalkanoate synthesis repressor PhaR</fullName>
    </submittedName>
</protein>
<feature type="domain" description="PHA accumulation regulator DNA-binding N-terminal" evidence="2">
    <location>
        <begin position="3"/>
        <end position="62"/>
    </location>
</feature>
<keyword evidence="4" id="KW-1185">Reference proteome</keyword>
<evidence type="ECO:0000313" key="4">
    <source>
        <dbReference type="Proteomes" id="UP001253545"/>
    </source>
</evidence>
<dbReference type="InterPro" id="IPR007897">
    <property type="entry name" value="PHB_accumulat"/>
</dbReference>
<evidence type="ECO:0000313" key="3">
    <source>
        <dbReference type="EMBL" id="MDT0595605.1"/>
    </source>
</evidence>
<dbReference type="Proteomes" id="UP001253545">
    <property type="component" value="Unassembled WGS sequence"/>
</dbReference>
<comment type="caution">
    <text evidence="3">The sequence shown here is derived from an EMBL/GenBank/DDBJ whole genome shotgun (WGS) entry which is preliminary data.</text>
</comment>
<dbReference type="RefSeq" id="WP_311369126.1">
    <property type="nucleotide sequence ID" value="NZ_JAVRHX010000003.1"/>
</dbReference>
<dbReference type="InterPro" id="IPR010134">
    <property type="entry name" value="PHA_reg_PhaR"/>
</dbReference>